<organism evidence="3 4">
    <name type="scientific">Branchiostoma lanceolatum</name>
    <name type="common">Common lancelet</name>
    <name type="synonym">Amphioxus lanceolatum</name>
    <dbReference type="NCBI Taxonomy" id="7740"/>
    <lineage>
        <taxon>Eukaryota</taxon>
        <taxon>Metazoa</taxon>
        <taxon>Chordata</taxon>
        <taxon>Cephalochordata</taxon>
        <taxon>Leptocardii</taxon>
        <taxon>Amphioxiformes</taxon>
        <taxon>Branchiostomatidae</taxon>
        <taxon>Branchiostoma</taxon>
    </lineage>
</organism>
<protein>
    <submittedName>
        <fullName evidence="3">Hypp9057 protein</fullName>
    </submittedName>
</protein>
<dbReference type="OrthoDB" id="10031513at2759"/>
<evidence type="ECO:0000313" key="4">
    <source>
        <dbReference type="Proteomes" id="UP000838412"/>
    </source>
</evidence>
<feature type="transmembrane region" description="Helical" evidence="2">
    <location>
        <begin position="12"/>
        <end position="30"/>
    </location>
</feature>
<feature type="transmembrane region" description="Helical" evidence="2">
    <location>
        <begin position="50"/>
        <end position="70"/>
    </location>
</feature>
<feature type="transmembrane region" description="Helical" evidence="2">
    <location>
        <begin position="77"/>
        <end position="99"/>
    </location>
</feature>
<dbReference type="PANTHER" id="PTHR36694:SF11">
    <property type="entry name" value="LP21121P-RELATED"/>
    <property type="match status" value="1"/>
</dbReference>
<feature type="compositionally biased region" description="Polar residues" evidence="1">
    <location>
        <begin position="273"/>
        <end position="286"/>
    </location>
</feature>
<keyword evidence="2" id="KW-1133">Transmembrane helix</keyword>
<feature type="transmembrane region" description="Helical" evidence="2">
    <location>
        <begin position="136"/>
        <end position="158"/>
    </location>
</feature>
<evidence type="ECO:0000313" key="3">
    <source>
        <dbReference type="EMBL" id="CAH1251378.1"/>
    </source>
</evidence>
<dbReference type="PANTHER" id="PTHR36694">
    <property type="entry name" value="PASIFLORA 1, ISOFORM A-RELATED"/>
    <property type="match status" value="1"/>
</dbReference>
<keyword evidence="2" id="KW-0812">Transmembrane</keyword>
<evidence type="ECO:0000256" key="1">
    <source>
        <dbReference type="SAM" id="MobiDB-lite"/>
    </source>
</evidence>
<accession>A0A8J9ZDX7</accession>
<feature type="region of interest" description="Disordered" evidence="1">
    <location>
        <begin position="251"/>
        <end position="323"/>
    </location>
</feature>
<keyword evidence="2" id="KW-0472">Membrane</keyword>
<sequence length="353" mass="38708">MAIFKTCCCCCRIRSGCLVAAVFFMAVASVDLANTVTSLKEKFDPVLCSSAVSDVVMIIMSMMLMLGVLVANKWLCLAWITYAAVFMATGTIIAIVHVATEAVELENIIATLNSFNNGNGTSYYVDDMRQGKAMELGILMAVYVVAAVPMAILILVVISHYQNLRDGVEDEESLPMPYELTEYNGLSKQRRKQERMLRDDLPSNIHGTYGHYKPRRESPRSIHLRPDAQTAAYFTPKVGCRLEIQTAEVTSGRGLTLEVPDPTDKTPEGPNESPASQRSVGAQTCTEVVVFTDTERETKTASEPPPEVYTPENPSPDDVGMTPGCVTTCTPKCLRKEALLPNQPEHTDTTNQP</sequence>
<proteinExistence type="predicted"/>
<keyword evidence="4" id="KW-1185">Reference proteome</keyword>
<dbReference type="Proteomes" id="UP000838412">
    <property type="component" value="Chromosome 19"/>
</dbReference>
<dbReference type="EMBL" id="OV696704">
    <property type="protein sequence ID" value="CAH1251378.1"/>
    <property type="molecule type" value="Genomic_DNA"/>
</dbReference>
<gene>
    <name evidence="3" type="primary">Hypp9057</name>
    <name evidence="3" type="ORF">BLAG_LOCUS11797</name>
</gene>
<name>A0A8J9ZDX7_BRALA</name>
<reference evidence="3" key="1">
    <citation type="submission" date="2022-01" db="EMBL/GenBank/DDBJ databases">
        <authorList>
            <person name="Braso-Vives M."/>
        </authorList>
    </citation>
    <scope>NUCLEOTIDE SEQUENCE</scope>
</reference>
<feature type="region of interest" description="Disordered" evidence="1">
    <location>
        <begin position="187"/>
        <end position="222"/>
    </location>
</feature>
<evidence type="ECO:0000256" key="2">
    <source>
        <dbReference type="SAM" id="Phobius"/>
    </source>
</evidence>
<dbReference type="AlphaFoldDB" id="A0A8J9ZDX7"/>